<dbReference type="PANTHER" id="PTHR44329">
    <property type="entry name" value="SERINE/THREONINE-PROTEIN KINASE TNNI3K-RELATED"/>
    <property type="match status" value="1"/>
</dbReference>
<dbReference type="PROSITE" id="PS50011">
    <property type="entry name" value="PROTEIN_KINASE_DOM"/>
    <property type="match status" value="1"/>
</dbReference>
<evidence type="ECO:0000313" key="5">
    <source>
        <dbReference type="EMBL" id="GLC56034.1"/>
    </source>
</evidence>
<evidence type="ECO:0000256" key="1">
    <source>
        <dbReference type="PROSITE-ProRule" id="PRU10141"/>
    </source>
</evidence>
<feature type="region of interest" description="Disordered" evidence="2">
    <location>
        <begin position="679"/>
        <end position="767"/>
    </location>
</feature>
<dbReference type="GO" id="GO:0004674">
    <property type="term" value="F:protein serine/threonine kinase activity"/>
    <property type="evidence" value="ECO:0007669"/>
    <property type="project" value="TreeGrafter"/>
</dbReference>
<proteinExistence type="predicted"/>
<keyword evidence="3" id="KW-0812">Transmembrane</keyword>
<dbReference type="Pfam" id="PF00069">
    <property type="entry name" value="Pkinase"/>
    <property type="match status" value="1"/>
</dbReference>
<feature type="compositionally biased region" description="Low complexity" evidence="2">
    <location>
        <begin position="1167"/>
        <end position="1180"/>
    </location>
</feature>
<dbReference type="Gene3D" id="1.10.510.10">
    <property type="entry name" value="Transferase(Phosphotransferase) domain 1"/>
    <property type="match status" value="1"/>
</dbReference>
<evidence type="ECO:0000256" key="3">
    <source>
        <dbReference type="SAM" id="Phobius"/>
    </source>
</evidence>
<dbReference type="GO" id="GO:0005524">
    <property type="term" value="F:ATP binding"/>
    <property type="evidence" value="ECO:0007669"/>
    <property type="project" value="UniProtKB-UniRule"/>
</dbReference>
<comment type="caution">
    <text evidence="5">The sequence shown here is derived from an EMBL/GenBank/DDBJ whole genome shotgun (WGS) entry which is preliminary data.</text>
</comment>
<dbReference type="SUPFAM" id="SSF56112">
    <property type="entry name" value="Protein kinase-like (PK-like)"/>
    <property type="match status" value="1"/>
</dbReference>
<feature type="compositionally biased region" description="Pro residues" evidence="2">
    <location>
        <begin position="1098"/>
        <end position="1108"/>
    </location>
</feature>
<feature type="region of interest" description="Disordered" evidence="2">
    <location>
        <begin position="1092"/>
        <end position="1131"/>
    </location>
</feature>
<organism evidence="5 6">
    <name type="scientific">Pleodorina starrii</name>
    <dbReference type="NCBI Taxonomy" id="330485"/>
    <lineage>
        <taxon>Eukaryota</taxon>
        <taxon>Viridiplantae</taxon>
        <taxon>Chlorophyta</taxon>
        <taxon>core chlorophytes</taxon>
        <taxon>Chlorophyceae</taxon>
        <taxon>CS clade</taxon>
        <taxon>Chlamydomonadales</taxon>
        <taxon>Volvocaceae</taxon>
        <taxon>Pleodorina</taxon>
    </lineage>
</organism>
<dbReference type="AlphaFoldDB" id="A0A9W6BPX7"/>
<protein>
    <recommendedName>
        <fullName evidence="4">Protein kinase domain-containing protein</fullName>
    </recommendedName>
</protein>
<dbReference type="PANTHER" id="PTHR44329:SF214">
    <property type="entry name" value="PROTEIN KINASE DOMAIN-CONTAINING PROTEIN"/>
    <property type="match status" value="1"/>
</dbReference>
<dbReference type="InterPro" id="IPR000719">
    <property type="entry name" value="Prot_kinase_dom"/>
</dbReference>
<dbReference type="PROSITE" id="PS00107">
    <property type="entry name" value="PROTEIN_KINASE_ATP"/>
    <property type="match status" value="1"/>
</dbReference>
<feature type="compositionally biased region" description="Low complexity" evidence="2">
    <location>
        <begin position="700"/>
        <end position="731"/>
    </location>
</feature>
<feature type="region of interest" description="Disordered" evidence="2">
    <location>
        <begin position="1144"/>
        <end position="1211"/>
    </location>
</feature>
<feature type="region of interest" description="Disordered" evidence="2">
    <location>
        <begin position="604"/>
        <end position="625"/>
    </location>
</feature>
<feature type="compositionally biased region" description="Gly residues" evidence="2">
    <location>
        <begin position="611"/>
        <end position="622"/>
    </location>
</feature>
<feature type="compositionally biased region" description="Acidic residues" evidence="2">
    <location>
        <begin position="744"/>
        <end position="753"/>
    </location>
</feature>
<feature type="domain" description="Protein kinase" evidence="4">
    <location>
        <begin position="792"/>
        <end position="1085"/>
    </location>
</feature>
<evidence type="ECO:0000313" key="6">
    <source>
        <dbReference type="Proteomes" id="UP001165080"/>
    </source>
</evidence>
<dbReference type="Proteomes" id="UP001165080">
    <property type="component" value="Unassembled WGS sequence"/>
</dbReference>
<feature type="compositionally biased region" description="Low complexity" evidence="2">
    <location>
        <begin position="1144"/>
        <end position="1157"/>
    </location>
</feature>
<feature type="transmembrane region" description="Helical" evidence="3">
    <location>
        <begin position="324"/>
        <end position="344"/>
    </location>
</feature>
<sequence length="1211" mass="124796">MSAQDFTGARHNGGVVMTKHGASSPVTAAARRLSPPLSAPYSSAFLIGALLLLLLLCLTAAATPVDSVYVSTSSALYRALATSQASTVYLTGSIKLNRTDWAVAINISRNVTVAAPPQYQAIGSYITLDFASIVAGIRVVPGSQITFQWLEMVNYVEEVGQAMLLVGASPGGRVMFSHVVQRRLAGLAGKATLAELMQLPRIGDSSPEGDSSTSSSSQTAFFLPRFCFNSSRDGNPHCASDLVYVVDVAARLGPDSSPYFAEGVALGEYDMVVAESVQITDVAIDPDCLLSGAGASVRECVVRQLRLLAIEPVLIKAKPSASNLVKIVASLAILAVAVLLFLYFRRHYRTYQERRARRMRRIKEALGMGREAHGIMFNGLDGEVADWQIMPMPVGYAADEGGTAELHQDSHIRNLIKDMSTRPNRQLPPECGGGGANDVRIEVDGVDANCPIAAEVGLRRTPVLLQVGSAAPAAAAAAEDADSPPGGNCRDRGRGSATGSGTGRASGPGKEESTGEPPPPPPGGKGSGDWAHGVGTAAGGGGGAGGGIIVQRIHPSADSGTTGGAASHRSVTSATSASRTTLTETGGPAGALTAVMLLSGGRGAAGLSSSSGGGGGGGGGRGSQVLEVTGTMSVTKAGMDVLMASRTAAAAAAAATVIASRSGGTGAGSAGPIAAAARLRSSGNGNGSKESQATARPAAGDRQQGPEQRQRQGQGSGDQPLDGAAAAASRHAAADDDVAKDSDADGDDGDGDGDTTKEGEMRPNNGARVNSLMDELEELRRDIMAGINDTQLQIMSVVGSGAFGTVYRGQWQGLEVAVKTVVFSASSENRKRALQEAALCQSINHRNIVATYAVDVQPLGAVNTPVLPLGTSAAAGRNNPNGNPTLSNLLDWRLYIVQEYCDGGPLRKLVQSQYLQTSNGPNMLVICALALELAQALAHLHSKNVIHGDLNPNNVLLKRDASSPIGFRVKMADFGLSVMVPLQKTHMSNLRLGTLYYIAPETCFRGQLGYAADVFSLGVMLWELYHGRLAGTRTPTGEPRYQPDFPDFPAACPPDYRKLAHRCLQKQPHNRLHSSQVVQRLQEMLTTFRAAAAAAPSTAPPPLPPLPLGGPDETALPLTPPPAAEAAAAAGPTFAHHPALTAATATAKPASGTPTPTESRHRPTPPAAGAAAAAAATATAAGGGGATPEISPWQAALESPRASARPNGVRR</sequence>
<keyword evidence="1" id="KW-0547">Nucleotide-binding</keyword>
<reference evidence="5 6" key="1">
    <citation type="journal article" date="2023" name="Commun. Biol.">
        <title>Reorganization of the ancestral sex-determining regions during the evolution of trioecy in Pleodorina starrii.</title>
        <authorList>
            <person name="Takahashi K."/>
            <person name="Suzuki S."/>
            <person name="Kawai-Toyooka H."/>
            <person name="Yamamoto K."/>
            <person name="Hamaji T."/>
            <person name="Ootsuki R."/>
            <person name="Yamaguchi H."/>
            <person name="Kawachi M."/>
            <person name="Higashiyama T."/>
            <person name="Nozaki H."/>
        </authorList>
    </citation>
    <scope>NUCLEOTIDE SEQUENCE [LARGE SCALE GENOMIC DNA]</scope>
    <source>
        <strain evidence="5 6">NIES-4479</strain>
    </source>
</reference>
<feature type="binding site" evidence="1">
    <location>
        <position position="819"/>
    </location>
    <ligand>
        <name>ATP</name>
        <dbReference type="ChEBI" id="CHEBI:30616"/>
    </ligand>
</feature>
<feature type="compositionally biased region" description="Low complexity" evidence="2">
    <location>
        <begin position="565"/>
        <end position="583"/>
    </location>
</feature>
<dbReference type="InterPro" id="IPR011009">
    <property type="entry name" value="Kinase-like_dom_sf"/>
</dbReference>
<keyword evidence="3" id="KW-0472">Membrane</keyword>
<accession>A0A9W6BPX7</accession>
<evidence type="ECO:0000259" key="4">
    <source>
        <dbReference type="PROSITE" id="PS50011"/>
    </source>
</evidence>
<dbReference type="InterPro" id="IPR051681">
    <property type="entry name" value="Ser/Thr_Kinases-Pseudokinases"/>
</dbReference>
<feature type="compositionally biased region" description="Gly residues" evidence="2">
    <location>
        <begin position="536"/>
        <end position="548"/>
    </location>
</feature>
<dbReference type="Gene3D" id="3.30.200.20">
    <property type="entry name" value="Phosphorylase Kinase, domain 1"/>
    <property type="match status" value="1"/>
</dbReference>
<gene>
    <name evidence="5" type="primary">PLEST002975</name>
    <name evidence="5" type="ORF">PLESTB_001057400</name>
</gene>
<feature type="compositionally biased region" description="Gly residues" evidence="2">
    <location>
        <begin position="496"/>
        <end position="506"/>
    </location>
</feature>
<dbReference type="InterPro" id="IPR017441">
    <property type="entry name" value="Protein_kinase_ATP_BS"/>
</dbReference>
<feature type="transmembrane region" description="Helical" evidence="3">
    <location>
        <begin position="41"/>
        <end position="62"/>
    </location>
</feature>
<keyword evidence="6" id="KW-1185">Reference proteome</keyword>
<keyword evidence="1" id="KW-0067">ATP-binding</keyword>
<dbReference type="EMBL" id="BRXU01000014">
    <property type="protein sequence ID" value="GLC56034.1"/>
    <property type="molecule type" value="Genomic_DNA"/>
</dbReference>
<keyword evidence="3" id="KW-1133">Transmembrane helix</keyword>
<feature type="region of interest" description="Disordered" evidence="2">
    <location>
        <begin position="476"/>
        <end position="587"/>
    </location>
</feature>
<name>A0A9W6BPX7_9CHLO</name>
<evidence type="ECO:0000256" key="2">
    <source>
        <dbReference type="SAM" id="MobiDB-lite"/>
    </source>
</evidence>
<feature type="compositionally biased region" description="Basic and acidic residues" evidence="2">
    <location>
        <begin position="732"/>
        <end position="743"/>
    </location>
</feature>